<dbReference type="KEGG" id="dpa:109542243"/>
<dbReference type="GeneID" id="109542243"/>
<dbReference type="Pfam" id="PF13912">
    <property type="entry name" value="zf-C2H2_6"/>
    <property type="match status" value="2"/>
</dbReference>
<evidence type="ECO:0000313" key="9">
    <source>
        <dbReference type="Proteomes" id="UP000019118"/>
    </source>
</evidence>
<dbReference type="GO" id="GO:0043565">
    <property type="term" value="F:sequence-specific DNA binding"/>
    <property type="evidence" value="ECO:0007669"/>
    <property type="project" value="TreeGrafter"/>
</dbReference>
<keyword evidence="2" id="KW-0677">Repeat</keyword>
<keyword evidence="4" id="KW-0862">Zinc</keyword>
<dbReference type="InterPro" id="IPR013087">
    <property type="entry name" value="Znf_C2H2_type"/>
</dbReference>
<feature type="domain" description="C2H2-type" evidence="7">
    <location>
        <begin position="606"/>
        <end position="633"/>
    </location>
</feature>
<dbReference type="Pfam" id="PF00096">
    <property type="entry name" value="zf-C2H2"/>
    <property type="match status" value="4"/>
</dbReference>
<feature type="compositionally biased region" description="Acidic residues" evidence="6">
    <location>
        <begin position="340"/>
        <end position="357"/>
    </location>
</feature>
<feature type="domain" description="C2H2-type" evidence="7">
    <location>
        <begin position="634"/>
        <end position="662"/>
    </location>
</feature>
<keyword evidence="1" id="KW-0479">Metal-binding</keyword>
<feature type="domain" description="C2H2-type" evidence="7">
    <location>
        <begin position="488"/>
        <end position="515"/>
    </location>
</feature>
<evidence type="ECO:0000256" key="5">
    <source>
        <dbReference type="PROSITE-ProRule" id="PRU00042"/>
    </source>
</evidence>
<accession>A0AAR5Q122</accession>
<feature type="domain" description="C2H2-type" evidence="7">
    <location>
        <begin position="516"/>
        <end position="543"/>
    </location>
</feature>
<keyword evidence="9" id="KW-1185">Reference proteome</keyword>
<dbReference type="FunFam" id="3.30.160.60:FF:000100">
    <property type="entry name" value="Zinc finger 45-like"/>
    <property type="match status" value="1"/>
</dbReference>
<dbReference type="PROSITE" id="PS50157">
    <property type="entry name" value="ZINC_FINGER_C2H2_2"/>
    <property type="match status" value="7"/>
</dbReference>
<dbReference type="GO" id="GO:0008270">
    <property type="term" value="F:zinc ion binding"/>
    <property type="evidence" value="ECO:0007669"/>
    <property type="project" value="UniProtKB-KW"/>
</dbReference>
<dbReference type="SUPFAM" id="SSF57667">
    <property type="entry name" value="beta-beta-alpha zinc fingers"/>
    <property type="match status" value="3"/>
</dbReference>
<dbReference type="SMART" id="SM00355">
    <property type="entry name" value="ZnF_C2H2"/>
    <property type="match status" value="8"/>
</dbReference>
<feature type="domain" description="C2H2-type" evidence="7">
    <location>
        <begin position="459"/>
        <end position="486"/>
    </location>
</feature>
<dbReference type="Proteomes" id="UP000019118">
    <property type="component" value="Unassembled WGS sequence"/>
</dbReference>
<dbReference type="PANTHER" id="PTHR24408">
    <property type="entry name" value="ZINC FINGER PROTEIN"/>
    <property type="match status" value="1"/>
</dbReference>
<feature type="region of interest" description="Disordered" evidence="6">
    <location>
        <begin position="151"/>
        <end position="178"/>
    </location>
</feature>
<feature type="region of interest" description="Disordered" evidence="6">
    <location>
        <begin position="69"/>
        <end position="112"/>
    </location>
</feature>
<dbReference type="Gene3D" id="3.30.160.60">
    <property type="entry name" value="Classic Zinc Finger"/>
    <property type="match status" value="6"/>
</dbReference>
<name>A0AAR5Q122_DENPD</name>
<dbReference type="InterPro" id="IPR036236">
    <property type="entry name" value="Znf_C2H2_sf"/>
</dbReference>
<feature type="compositionally biased region" description="Polar residues" evidence="6">
    <location>
        <begin position="167"/>
        <end position="178"/>
    </location>
</feature>
<proteinExistence type="predicted"/>
<dbReference type="FunFam" id="3.30.160.60:FF:000065">
    <property type="entry name" value="B-cell CLL/lymphoma 6, member B"/>
    <property type="match status" value="2"/>
</dbReference>
<feature type="compositionally biased region" description="Basic and acidic residues" evidence="6">
    <location>
        <begin position="69"/>
        <end position="78"/>
    </location>
</feature>
<feature type="compositionally biased region" description="Acidic residues" evidence="6">
    <location>
        <begin position="96"/>
        <end position="112"/>
    </location>
</feature>
<dbReference type="EnsemblMetazoa" id="XM_019911384.1">
    <property type="protein sequence ID" value="XP_019766943.1"/>
    <property type="gene ID" value="LOC109542243"/>
</dbReference>
<evidence type="ECO:0000256" key="3">
    <source>
        <dbReference type="ARBA" id="ARBA00022771"/>
    </source>
</evidence>
<dbReference type="PROSITE" id="PS00028">
    <property type="entry name" value="ZINC_FINGER_C2H2_1"/>
    <property type="match status" value="8"/>
</dbReference>
<feature type="compositionally biased region" description="Acidic residues" evidence="6">
    <location>
        <begin position="79"/>
        <end position="88"/>
    </location>
</feature>
<evidence type="ECO:0000256" key="6">
    <source>
        <dbReference type="SAM" id="MobiDB-lite"/>
    </source>
</evidence>
<feature type="region of interest" description="Disordered" evidence="6">
    <location>
        <begin position="192"/>
        <end position="276"/>
    </location>
</feature>
<evidence type="ECO:0000256" key="1">
    <source>
        <dbReference type="ARBA" id="ARBA00022723"/>
    </source>
</evidence>
<feature type="compositionally biased region" description="Basic and acidic residues" evidence="6">
    <location>
        <begin position="322"/>
        <end position="339"/>
    </location>
</feature>
<feature type="region of interest" description="Disordered" evidence="6">
    <location>
        <begin position="409"/>
        <end position="435"/>
    </location>
</feature>
<sequence>MSGSLLEDGREVPSVIKEIVIYDKPNKPYVSYEIFSPRSFERSYPSGDIVLSSSKKEVCKQEQHLDNKLANDVEIKSEPDDDDGELEEQVQQNSEEATEIGEETVNENTSDIEESIENISKEISKIERKQAPRRVKEAVERPLILRTYSRKKAQVVEKPQVKKITEAQPQQQSKPSTILNFLIKPLDQKDLLETNCGSSTDFEDAPETPQSKNRYTKEQKSNKNTSGKYSVSGGREKRTRRIPKKYQDDSSLDNLSVTCVNGDDDPPPASKKKKYTELKAVPYPGLEDADESSNCDNLEDLLSDGEQVKTKKLQKLAKKTKTQTDHEASDEAEQTIKLEEIDDNVWDDTQEDDDESDDSRQEWLPDEYVEYKRQHVLKNTAQVHKCKFCHKTFKSYYAMRKHRALDHDDLGKDTKESTFQPVEEEGEMAESDEESRSEWLPADYAEYKLKHKERRVQWYKCKICCSVFSTYYKLTKHRLDHEKQSNPYDCKQCDAKFNDVETFTAHIRNHQGKDPYSCKKCDKGFLSKHELIKHEEVHVLKKLPAAEKRFRCEVCSKEFHKLCDIERHTRVHTGEKPSQCTICQKRFQQPYNLSKHLLTHLNVKPFQCEICSKKFGRIDVLNRHLLTHSIEKPFKCIICGKGFIRQVQLNNHMDKSHPGLNNANAIDELSMSPVV</sequence>
<dbReference type="PANTHER" id="PTHR24408:SF58">
    <property type="entry name" value="TRANSCRIPTION FACTOR (TFIIIA), PUTATIVE (AFU_ORTHOLOGUE AFUA_1G05150)-RELATED"/>
    <property type="match status" value="1"/>
</dbReference>
<organism evidence="8 9">
    <name type="scientific">Dendroctonus ponderosae</name>
    <name type="common">Mountain pine beetle</name>
    <dbReference type="NCBI Taxonomy" id="77166"/>
    <lineage>
        <taxon>Eukaryota</taxon>
        <taxon>Metazoa</taxon>
        <taxon>Ecdysozoa</taxon>
        <taxon>Arthropoda</taxon>
        <taxon>Hexapoda</taxon>
        <taxon>Insecta</taxon>
        <taxon>Pterygota</taxon>
        <taxon>Neoptera</taxon>
        <taxon>Endopterygota</taxon>
        <taxon>Coleoptera</taxon>
        <taxon>Polyphaga</taxon>
        <taxon>Cucujiformia</taxon>
        <taxon>Curculionidae</taxon>
        <taxon>Scolytinae</taxon>
        <taxon>Dendroctonus</taxon>
    </lineage>
</organism>
<evidence type="ECO:0000256" key="2">
    <source>
        <dbReference type="ARBA" id="ARBA00022737"/>
    </source>
</evidence>
<feature type="compositionally biased region" description="Acidic residues" evidence="6">
    <location>
        <begin position="422"/>
        <end position="435"/>
    </location>
</feature>
<dbReference type="AlphaFoldDB" id="A0AAR5Q122"/>
<evidence type="ECO:0000313" key="8">
    <source>
        <dbReference type="EnsemblMetazoa" id="XP_019766943.1"/>
    </source>
</evidence>
<evidence type="ECO:0000256" key="4">
    <source>
        <dbReference type="ARBA" id="ARBA00022833"/>
    </source>
</evidence>
<reference evidence="9" key="1">
    <citation type="journal article" date="2013" name="Genome Biol.">
        <title>Draft genome of the mountain pine beetle, Dendroctonus ponderosae Hopkins, a major forest pest.</title>
        <authorList>
            <person name="Keeling C.I."/>
            <person name="Yuen M.M."/>
            <person name="Liao N.Y."/>
            <person name="Docking T.R."/>
            <person name="Chan S.K."/>
            <person name="Taylor G.A."/>
            <person name="Palmquist D.L."/>
            <person name="Jackman S.D."/>
            <person name="Nguyen A."/>
            <person name="Li M."/>
            <person name="Henderson H."/>
            <person name="Janes J.K."/>
            <person name="Zhao Y."/>
            <person name="Pandoh P."/>
            <person name="Moore R."/>
            <person name="Sperling F.A."/>
            <person name="Huber D.P."/>
            <person name="Birol I."/>
            <person name="Jones S.J."/>
            <person name="Bohlmann J."/>
        </authorList>
    </citation>
    <scope>NUCLEOTIDE SEQUENCE</scope>
</reference>
<reference evidence="8" key="2">
    <citation type="submission" date="2024-08" db="UniProtKB">
        <authorList>
            <consortium name="EnsemblMetazoa"/>
        </authorList>
    </citation>
    <scope>IDENTIFICATION</scope>
</reference>
<feature type="domain" description="C2H2-type" evidence="7">
    <location>
        <begin position="550"/>
        <end position="577"/>
    </location>
</feature>
<protein>
    <recommendedName>
        <fullName evidence="7">C2H2-type domain-containing protein</fullName>
    </recommendedName>
</protein>
<evidence type="ECO:0000259" key="7">
    <source>
        <dbReference type="PROSITE" id="PS50157"/>
    </source>
</evidence>
<feature type="region of interest" description="Disordered" evidence="6">
    <location>
        <begin position="317"/>
        <end position="361"/>
    </location>
</feature>
<dbReference type="GO" id="GO:0005634">
    <property type="term" value="C:nucleus"/>
    <property type="evidence" value="ECO:0007669"/>
    <property type="project" value="TreeGrafter"/>
</dbReference>
<dbReference type="GO" id="GO:0000981">
    <property type="term" value="F:DNA-binding transcription factor activity, RNA polymerase II-specific"/>
    <property type="evidence" value="ECO:0007669"/>
    <property type="project" value="TreeGrafter"/>
</dbReference>
<keyword evidence="3 5" id="KW-0863">Zinc-finger</keyword>
<feature type="domain" description="C2H2-type" evidence="7">
    <location>
        <begin position="578"/>
        <end position="605"/>
    </location>
</feature>